<dbReference type="Proteomes" id="UP000479335">
    <property type="component" value="Unassembled WGS sequence"/>
</dbReference>
<gene>
    <name evidence="2" type="ORF">GTP46_19690</name>
</gene>
<proteinExistence type="predicted"/>
<dbReference type="EMBL" id="WWCN01000013">
    <property type="protein sequence ID" value="MYM24860.1"/>
    <property type="molecule type" value="Genomic_DNA"/>
</dbReference>
<feature type="signal peptide" evidence="1">
    <location>
        <begin position="1"/>
        <end position="21"/>
    </location>
</feature>
<evidence type="ECO:0000313" key="2">
    <source>
        <dbReference type="EMBL" id="MYM24860.1"/>
    </source>
</evidence>
<evidence type="ECO:0000313" key="3">
    <source>
        <dbReference type="Proteomes" id="UP000479335"/>
    </source>
</evidence>
<comment type="caution">
    <text evidence="2">The sequence shown here is derived from an EMBL/GenBank/DDBJ whole genome shotgun (WGS) entry which is preliminary data.</text>
</comment>
<protein>
    <submittedName>
        <fullName evidence="2">Uncharacterized protein</fullName>
    </submittedName>
</protein>
<keyword evidence="1" id="KW-0732">Signal</keyword>
<evidence type="ECO:0000256" key="1">
    <source>
        <dbReference type="SAM" id="SignalP"/>
    </source>
</evidence>
<name>A0A6L8KCS2_9BURK</name>
<organism evidence="2 3">
    <name type="scientific">Duganella flavida</name>
    <dbReference type="NCBI Taxonomy" id="2692175"/>
    <lineage>
        <taxon>Bacteria</taxon>
        <taxon>Pseudomonadati</taxon>
        <taxon>Pseudomonadota</taxon>
        <taxon>Betaproteobacteria</taxon>
        <taxon>Burkholderiales</taxon>
        <taxon>Oxalobacteraceae</taxon>
        <taxon>Telluria group</taxon>
        <taxon>Duganella</taxon>
    </lineage>
</organism>
<reference evidence="2 3" key="1">
    <citation type="submission" date="2019-12" db="EMBL/GenBank/DDBJ databases">
        <title>Novel species isolated from a subtropical stream in China.</title>
        <authorList>
            <person name="Lu H."/>
        </authorList>
    </citation>
    <scope>NUCLEOTIDE SEQUENCE [LARGE SCALE GENOMIC DNA]</scope>
    <source>
        <strain evidence="2 3">FT135W</strain>
    </source>
</reference>
<feature type="chain" id="PRO_5026808878" evidence="1">
    <location>
        <begin position="22"/>
        <end position="70"/>
    </location>
</feature>
<keyword evidence="3" id="KW-1185">Reference proteome</keyword>
<accession>A0A6L8KCS2</accession>
<dbReference type="RefSeq" id="WP_161008326.1">
    <property type="nucleotide sequence ID" value="NZ_WWCN01000013.1"/>
</dbReference>
<dbReference type="AlphaFoldDB" id="A0A6L8KCS2"/>
<sequence>MKYRDAIFATITLAATSVALAGVVYTDAYSHTAKAEVRGVRALTLVASGDEIVCDPVTMLSSNESGTVQQ</sequence>